<proteinExistence type="predicted"/>
<dbReference type="Gene3D" id="3.40.50.1980">
    <property type="entry name" value="Nitrogenase molybdenum iron protein domain"/>
    <property type="match status" value="2"/>
</dbReference>
<dbReference type="Pfam" id="PF01497">
    <property type="entry name" value="Peripla_BP_2"/>
    <property type="match status" value="1"/>
</dbReference>
<dbReference type="NCBIfam" id="NF038402">
    <property type="entry name" value="TroA_like"/>
    <property type="match status" value="1"/>
</dbReference>
<evidence type="ECO:0000313" key="4">
    <source>
        <dbReference type="Proteomes" id="UP000182278"/>
    </source>
</evidence>
<dbReference type="SUPFAM" id="SSF53807">
    <property type="entry name" value="Helical backbone' metal receptor"/>
    <property type="match status" value="1"/>
</dbReference>
<dbReference type="InterPro" id="IPR054828">
    <property type="entry name" value="Vit_B12_bind_prot"/>
</dbReference>
<reference evidence="3 4" key="1">
    <citation type="journal article" date="2016" name="Environ. Microbiol.">
        <title>Genomic resolution of a cold subsurface aquifer community provides metabolic insights for novel microbes adapted to high CO concentrations.</title>
        <authorList>
            <person name="Probst A.J."/>
            <person name="Castelle C.J."/>
            <person name="Singh A."/>
            <person name="Brown C.T."/>
            <person name="Anantharaman K."/>
            <person name="Sharon I."/>
            <person name="Hug L.A."/>
            <person name="Burstein D."/>
            <person name="Emerson J.B."/>
            <person name="Thomas B.C."/>
            <person name="Banfield J.F."/>
        </authorList>
    </citation>
    <scope>NUCLEOTIDE SEQUENCE [LARGE SCALE GENOMIC DNA]</scope>
    <source>
        <strain evidence="3">CG1_02_38_46</strain>
    </source>
</reference>
<dbReference type="PANTHER" id="PTHR30535">
    <property type="entry name" value="VITAMIN B12-BINDING PROTEIN"/>
    <property type="match status" value="1"/>
</dbReference>
<dbReference type="InterPro" id="IPR002491">
    <property type="entry name" value="ABC_transptr_periplasmic_BD"/>
</dbReference>
<name>A0A1J4SCT7_9BACT</name>
<organism evidence="3 4">
    <name type="scientific">Candidatus Desantisbacteria bacterium CG1_02_38_46</name>
    <dbReference type="NCBI Taxonomy" id="1817893"/>
    <lineage>
        <taxon>Bacteria</taxon>
        <taxon>Candidatus Desantisiibacteriota</taxon>
    </lineage>
</organism>
<evidence type="ECO:0000313" key="3">
    <source>
        <dbReference type="EMBL" id="OIN97207.1"/>
    </source>
</evidence>
<keyword evidence="1" id="KW-0732">Signal</keyword>
<dbReference type="Proteomes" id="UP000182278">
    <property type="component" value="Unassembled WGS sequence"/>
</dbReference>
<dbReference type="STRING" id="1817893.AUJ66_04040"/>
<dbReference type="EMBL" id="MNUO01000059">
    <property type="protein sequence ID" value="OIN97207.1"/>
    <property type="molecule type" value="Genomic_DNA"/>
</dbReference>
<accession>A0A1J4SCT7</accession>
<evidence type="ECO:0000259" key="2">
    <source>
        <dbReference type="PROSITE" id="PS50983"/>
    </source>
</evidence>
<feature type="domain" description="Fe/B12 periplasmic-binding" evidence="2">
    <location>
        <begin position="37"/>
        <end position="288"/>
    </location>
</feature>
<sequence length="290" mass="32926">MKKIVKELLNFAPIFLASLIFFDSTGMKVEITKVPQRIISLSPSITESLFELGIGDRIVGVTIYCNRPPEAKSKEKVGTLLNVNLEKIITLKPDIIFIGEEGNRPEIIRKLRKVSINVFAFGKVENFKKACQDFQMLGEIAGRKNRAKNIVKEITKKMEEIKKRIKNMPPVKVFCQLGSDPIVTAGKGTFIDELIHIAGGINIAHNITQRYARFSREQVIKKNPDVIIIVTMGEYTEKEKKTWYKFKELPAVKNNRIYIIDADLVCRPAPTVLIEGLKEIAKCIHQEVFK</sequence>
<dbReference type="GO" id="GO:0071281">
    <property type="term" value="P:cellular response to iron ion"/>
    <property type="evidence" value="ECO:0007669"/>
    <property type="project" value="TreeGrafter"/>
</dbReference>
<dbReference type="PANTHER" id="PTHR30535:SF34">
    <property type="entry name" value="MOLYBDATE-BINDING PROTEIN MOLA"/>
    <property type="match status" value="1"/>
</dbReference>
<gene>
    <name evidence="3" type="ORF">AUJ66_04040</name>
</gene>
<dbReference type="CDD" id="cd01144">
    <property type="entry name" value="BtuF"/>
    <property type="match status" value="1"/>
</dbReference>
<evidence type="ECO:0000256" key="1">
    <source>
        <dbReference type="ARBA" id="ARBA00022729"/>
    </source>
</evidence>
<protein>
    <recommendedName>
        <fullName evidence="2">Fe/B12 periplasmic-binding domain-containing protein</fullName>
    </recommendedName>
</protein>
<comment type="caution">
    <text evidence="3">The sequence shown here is derived from an EMBL/GenBank/DDBJ whole genome shotgun (WGS) entry which is preliminary data.</text>
</comment>
<dbReference type="AlphaFoldDB" id="A0A1J4SCT7"/>
<dbReference type="PROSITE" id="PS50983">
    <property type="entry name" value="FE_B12_PBP"/>
    <property type="match status" value="1"/>
</dbReference>
<dbReference type="InterPro" id="IPR050902">
    <property type="entry name" value="ABC_Transporter_SBP"/>
</dbReference>